<evidence type="ECO:0000313" key="2">
    <source>
        <dbReference type="EMBL" id="MRG93949.1"/>
    </source>
</evidence>
<dbReference type="RefSeq" id="WP_153820790.1">
    <property type="nucleotide sequence ID" value="NZ_WJIE01000005.1"/>
</dbReference>
<proteinExistence type="predicted"/>
<sequence>MGLDAILKRYFPAIICLLIASAAYFQASGMGELVAGSVLLDPSSMPPPPPPKGGLPHSGAGQERSVNAGPILSRNPFDSVTGPLDGKPLDLPDAPDAPAPDSSDPYSDPVCDVGKVLLITQSEDPDWSFAAIAGSDGKAQLRRRGDDVGGHEVYWIGWDRVWLMSGSSRCQMQVHGEVPQKLASAPKAAETKPKPAPKRRGAKAVPKEIADKIHKVSETQFDVERSVVDQILENQAELMRSARIVPEKEGDKVVGIRLFGVRPESLLGTLGLENGDRLQSINGFEMADPQKALEAYARLRSADKLQVSVNRRGKPMTIDFNIK</sequence>
<keyword evidence="3" id="KW-1185">Reference proteome</keyword>
<feature type="region of interest" description="Disordered" evidence="1">
    <location>
        <begin position="42"/>
        <end position="108"/>
    </location>
</feature>
<dbReference type="SUPFAM" id="SSF50156">
    <property type="entry name" value="PDZ domain-like"/>
    <property type="match status" value="1"/>
</dbReference>
<dbReference type="OrthoDB" id="341285at2"/>
<accession>A0A6N7PPS6</accession>
<feature type="region of interest" description="Disordered" evidence="1">
    <location>
        <begin position="179"/>
        <end position="206"/>
    </location>
</feature>
<gene>
    <name evidence="2" type="ORF">GF068_18795</name>
</gene>
<dbReference type="AlphaFoldDB" id="A0A6N7PPS6"/>
<evidence type="ECO:0000313" key="3">
    <source>
        <dbReference type="Proteomes" id="UP000440224"/>
    </source>
</evidence>
<feature type="compositionally biased region" description="Low complexity" evidence="1">
    <location>
        <begin position="83"/>
        <end position="108"/>
    </location>
</feature>
<name>A0A6N7PPS6_9BACT</name>
<dbReference type="Proteomes" id="UP000440224">
    <property type="component" value="Unassembled WGS sequence"/>
</dbReference>
<protein>
    <submittedName>
        <fullName evidence="2">General secretion pathway protein GspC</fullName>
    </submittedName>
</protein>
<evidence type="ECO:0000256" key="1">
    <source>
        <dbReference type="SAM" id="MobiDB-lite"/>
    </source>
</evidence>
<dbReference type="NCBIfam" id="NF041515">
    <property type="entry name" value="GspC_delta"/>
    <property type="match status" value="1"/>
</dbReference>
<dbReference type="InterPro" id="IPR036034">
    <property type="entry name" value="PDZ_sf"/>
</dbReference>
<comment type="caution">
    <text evidence="2">The sequence shown here is derived from an EMBL/GenBank/DDBJ whole genome shotgun (WGS) entry which is preliminary data.</text>
</comment>
<reference evidence="2 3" key="1">
    <citation type="submission" date="2019-10" db="EMBL/GenBank/DDBJ databases">
        <title>A soil myxobacterium in the family Polyangiaceae.</title>
        <authorList>
            <person name="Li Y."/>
            <person name="Wang J."/>
        </authorList>
    </citation>
    <scope>NUCLEOTIDE SEQUENCE [LARGE SCALE GENOMIC DNA]</scope>
    <source>
        <strain evidence="2 3">DSM 14734</strain>
    </source>
</reference>
<dbReference type="Gene3D" id="2.30.42.10">
    <property type="match status" value="1"/>
</dbReference>
<organism evidence="2 3">
    <name type="scientific">Polyangium spumosum</name>
    <dbReference type="NCBI Taxonomy" id="889282"/>
    <lineage>
        <taxon>Bacteria</taxon>
        <taxon>Pseudomonadati</taxon>
        <taxon>Myxococcota</taxon>
        <taxon>Polyangia</taxon>
        <taxon>Polyangiales</taxon>
        <taxon>Polyangiaceae</taxon>
        <taxon>Polyangium</taxon>
    </lineage>
</organism>
<feature type="compositionally biased region" description="Pro residues" evidence="1">
    <location>
        <begin position="44"/>
        <end position="53"/>
    </location>
</feature>
<dbReference type="EMBL" id="WJIE01000005">
    <property type="protein sequence ID" value="MRG93949.1"/>
    <property type="molecule type" value="Genomic_DNA"/>
</dbReference>